<protein>
    <submittedName>
        <fullName evidence="2">Uncharacterized protein</fullName>
    </submittedName>
</protein>
<sequence length="69" mass="8181">LCFKLSFFFVLILFFYCDGKQNYKEKKVKCWLATLLPYCCYAPYGSRFSIIVLLYIHPLNNLESLLRGN</sequence>
<gene>
    <name evidence="2" type="primary">Vigan.02G225200</name>
    <name evidence="2" type="ORF">VIGAN_02225200</name>
</gene>
<name>A0A0S3RFQ6_PHAAN</name>
<keyword evidence="1" id="KW-0732">Signal</keyword>
<dbReference type="EMBL" id="AP015035">
    <property type="protein sequence ID" value="BAT79376.1"/>
    <property type="molecule type" value="Genomic_DNA"/>
</dbReference>
<feature type="non-terminal residue" evidence="2">
    <location>
        <position position="1"/>
    </location>
</feature>
<feature type="chain" id="PRO_5006616991" evidence="1">
    <location>
        <begin position="20"/>
        <end position="69"/>
    </location>
</feature>
<proteinExistence type="predicted"/>
<keyword evidence="3" id="KW-1185">Reference proteome</keyword>
<organism evidence="2 3">
    <name type="scientific">Vigna angularis var. angularis</name>
    <dbReference type="NCBI Taxonomy" id="157739"/>
    <lineage>
        <taxon>Eukaryota</taxon>
        <taxon>Viridiplantae</taxon>
        <taxon>Streptophyta</taxon>
        <taxon>Embryophyta</taxon>
        <taxon>Tracheophyta</taxon>
        <taxon>Spermatophyta</taxon>
        <taxon>Magnoliopsida</taxon>
        <taxon>eudicotyledons</taxon>
        <taxon>Gunneridae</taxon>
        <taxon>Pentapetalae</taxon>
        <taxon>rosids</taxon>
        <taxon>fabids</taxon>
        <taxon>Fabales</taxon>
        <taxon>Fabaceae</taxon>
        <taxon>Papilionoideae</taxon>
        <taxon>50 kb inversion clade</taxon>
        <taxon>NPAAA clade</taxon>
        <taxon>indigoferoid/millettioid clade</taxon>
        <taxon>Phaseoleae</taxon>
        <taxon>Vigna</taxon>
    </lineage>
</organism>
<evidence type="ECO:0000313" key="2">
    <source>
        <dbReference type="EMBL" id="BAT79376.1"/>
    </source>
</evidence>
<dbReference type="AlphaFoldDB" id="A0A0S3RFQ6"/>
<evidence type="ECO:0000313" key="3">
    <source>
        <dbReference type="Proteomes" id="UP000291084"/>
    </source>
</evidence>
<feature type="signal peptide" evidence="1">
    <location>
        <begin position="1"/>
        <end position="19"/>
    </location>
</feature>
<evidence type="ECO:0000256" key="1">
    <source>
        <dbReference type="SAM" id="SignalP"/>
    </source>
</evidence>
<accession>A0A0S3RFQ6</accession>
<dbReference type="Proteomes" id="UP000291084">
    <property type="component" value="Chromosome 2"/>
</dbReference>
<reference evidence="2 3" key="1">
    <citation type="journal article" date="2015" name="Sci. Rep.">
        <title>The power of single molecule real-time sequencing technology in the de novo assembly of a eukaryotic genome.</title>
        <authorList>
            <person name="Sakai H."/>
            <person name="Naito K."/>
            <person name="Ogiso-Tanaka E."/>
            <person name="Takahashi Y."/>
            <person name="Iseki K."/>
            <person name="Muto C."/>
            <person name="Satou K."/>
            <person name="Teruya K."/>
            <person name="Shiroma A."/>
            <person name="Shimoji M."/>
            <person name="Hirano T."/>
            <person name="Itoh T."/>
            <person name="Kaga A."/>
            <person name="Tomooka N."/>
        </authorList>
    </citation>
    <scope>NUCLEOTIDE SEQUENCE [LARGE SCALE GENOMIC DNA]</scope>
    <source>
        <strain evidence="3">cv. Shumari</strain>
    </source>
</reference>